<dbReference type="GO" id="GO:0005737">
    <property type="term" value="C:cytoplasm"/>
    <property type="evidence" value="ECO:0007669"/>
    <property type="project" value="UniProtKB-SubCell"/>
</dbReference>
<evidence type="ECO:0000256" key="8">
    <source>
        <dbReference type="RuleBase" id="RU362110"/>
    </source>
</evidence>
<dbReference type="SUPFAM" id="SSF75005">
    <property type="entry name" value="Arabinanase/levansucrase/invertase"/>
    <property type="match status" value="1"/>
</dbReference>
<dbReference type="Gene3D" id="2.60.120.560">
    <property type="entry name" value="Exo-inulinase, domain 1"/>
    <property type="match status" value="1"/>
</dbReference>
<keyword evidence="5 8" id="KW-0378">Hydrolase</keyword>
<dbReference type="AlphaFoldDB" id="A0A1D7QR62"/>
<evidence type="ECO:0000256" key="2">
    <source>
        <dbReference type="ARBA" id="ARBA00009902"/>
    </source>
</evidence>
<protein>
    <recommendedName>
        <fullName evidence="4 8">Sucrose-6-phosphate hydrolase</fullName>
        <ecNumber evidence="3 8">3.2.1.26</ecNumber>
    </recommendedName>
    <alternativeName>
        <fullName evidence="7 9">Invertase</fullName>
    </alternativeName>
</protein>
<reference evidence="12 13" key="1">
    <citation type="submission" date="2015-08" db="EMBL/GenBank/DDBJ databases">
        <title>The complete genome sequence of Bacillus beveridgei MLTeJB.</title>
        <authorList>
            <person name="Hanson T.E."/>
            <person name="Mesa C."/>
            <person name="Basesman S.M."/>
            <person name="Oremland R.S."/>
        </authorList>
    </citation>
    <scope>NUCLEOTIDE SEQUENCE [LARGE SCALE GENOMIC DNA]</scope>
    <source>
        <strain evidence="12 13">MLTeJB</strain>
    </source>
</reference>
<dbReference type="InterPro" id="IPR051214">
    <property type="entry name" value="GH32_Enzymes"/>
</dbReference>
<proteinExistence type="inferred from homology"/>
<dbReference type="PANTHER" id="PTHR43101:SF1">
    <property type="entry name" value="BETA-FRUCTOSIDASE"/>
    <property type="match status" value="1"/>
</dbReference>
<gene>
    <name evidence="12" type="primary">sacA</name>
    <name evidence="12" type="ORF">BBEV_0102</name>
</gene>
<dbReference type="Pfam" id="PF08244">
    <property type="entry name" value="Glyco_hydro_32C"/>
    <property type="match status" value="1"/>
</dbReference>
<evidence type="ECO:0000256" key="7">
    <source>
        <dbReference type="ARBA" id="ARBA00033367"/>
    </source>
</evidence>
<evidence type="ECO:0000256" key="1">
    <source>
        <dbReference type="ARBA" id="ARBA00004914"/>
    </source>
</evidence>
<dbReference type="EMBL" id="CP012502">
    <property type="protein sequence ID" value="AOM81497.1"/>
    <property type="molecule type" value="Genomic_DNA"/>
</dbReference>
<dbReference type="CDD" id="cd18623">
    <property type="entry name" value="GH32_ScrB-like"/>
    <property type="match status" value="1"/>
</dbReference>
<evidence type="ECO:0000256" key="9">
    <source>
        <dbReference type="RuleBase" id="RU365015"/>
    </source>
</evidence>
<dbReference type="InterPro" id="IPR013148">
    <property type="entry name" value="Glyco_hydro_32_N"/>
</dbReference>
<comment type="catalytic activity">
    <reaction evidence="8">
        <text>Hydrolysis of terminal non-reducing beta-D-fructofuranoside residues in beta-D-fructofuranosides.</text>
        <dbReference type="EC" id="3.2.1.26"/>
    </reaction>
</comment>
<dbReference type="NCBIfam" id="TIGR01322">
    <property type="entry name" value="scrB_fam"/>
    <property type="match status" value="1"/>
</dbReference>
<keyword evidence="9" id="KW-0963">Cytoplasm</keyword>
<dbReference type="GO" id="GO:0005985">
    <property type="term" value="P:sucrose metabolic process"/>
    <property type="evidence" value="ECO:0007669"/>
    <property type="project" value="UniProtKB-UniPathway"/>
</dbReference>
<comment type="function">
    <text evidence="9">Enables the bacterium to metabolize sucrose as a sole carbon source.</text>
</comment>
<dbReference type="InterPro" id="IPR018053">
    <property type="entry name" value="Glyco_hydro_32_AS"/>
</dbReference>
<accession>A0A1D7QR62</accession>
<dbReference type="GO" id="GO:0004564">
    <property type="term" value="F:beta-fructofuranosidase activity"/>
    <property type="evidence" value="ECO:0007669"/>
    <property type="project" value="UniProtKB-EC"/>
</dbReference>
<dbReference type="InterPro" id="IPR013189">
    <property type="entry name" value="Glyco_hydro_32_C"/>
</dbReference>
<comment type="pathway">
    <text evidence="1 9">Glycan biosynthesis; sucrose metabolism.</text>
</comment>
<evidence type="ECO:0000256" key="5">
    <source>
        <dbReference type="ARBA" id="ARBA00022801"/>
    </source>
</evidence>
<evidence type="ECO:0000313" key="13">
    <source>
        <dbReference type="Proteomes" id="UP000094463"/>
    </source>
</evidence>
<comment type="subcellular location">
    <subcellularLocation>
        <location evidence="9">Cytoplasm</location>
    </subcellularLocation>
</comment>
<dbReference type="KEGG" id="bbev:BBEV_0102"/>
<organism evidence="12 13">
    <name type="scientific">Salisediminibacterium beveridgei</name>
    <dbReference type="NCBI Taxonomy" id="632773"/>
    <lineage>
        <taxon>Bacteria</taxon>
        <taxon>Bacillati</taxon>
        <taxon>Bacillota</taxon>
        <taxon>Bacilli</taxon>
        <taxon>Bacillales</taxon>
        <taxon>Bacillaceae</taxon>
        <taxon>Salisediminibacterium</taxon>
    </lineage>
</organism>
<dbReference type="InterPro" id="IPR023296">
    <property type="entry name" value="Glyco_hydro_beta-prop_sf"/>
</dbReference>
<dbReference type="Pfam" id="PF00251">
    <property type="entry name" value="Glyco_hydro_32N"/>
    <property type="match status" value="1"/>
</dbReference>
<keyword evidence="9" id="KW-0119">Carbohydrate metabolism</keyword>
<feature type="domain" description="Glycosyl hydrolase family 32 N-terminal" evidence="10">
    <location>
        <begin position="33"/>
        <end position="339"/>
    </location>
</feature>
<dbReference type="SMART" id="SM00640">
    <property type="entry name" value="Glyco_32"/>
    <property type="match status" value="1"/>
</dbReference>
<evidence type="ECO:0000256" key="4">
    <source>
        <dbReference type="ARBA" id="ARBA00019623"/>
    </source>
</evidence>
<dbReference type="UniPathway" id="UPA00238"/>
<dbReference type="EC" id="3.2.1.26" evidence="3 8"/>
<name>A0A1D7QR62_9BACI</name>
<keyword evidence="6 8" id="KW-0326">Glycosidase</keyword>
<dbReference type="InterPro" id="IPR013320">
    <property type="entry name" value="ConA-like_dom_sf"/>
</dbReference>
<sequence length="488" mass="55560">MTETEKNLIQQAEEVARDQRQLVDADPYRQAFHIMPPVGLLNDPNGWIHWQGRYHMFYQWNPFAVTHGAKFWGHVSSTDLVHWMEEPIALAPSEWYEKNGCYSGSAIDRDGELTLMYTGNVKDDEGNRFSYQCTAVSRDGVHFKKQGPVIDSLPKGYTAHFRDPKVWEEDGVCYMVIGAQTLKEEGRVLLYRSENFRDWSLVGPLIGSQQEPLGDFGYMWECPDVFRLDGQDILIASPQGLASDGTNYLNRFQAGYFPGTLNLSEGIFTPGAFTELDKGFEFYAPQTTESADGRRIMVGWMGVPEQAEDRHPTLEHSWIHCLTLPRELTWVNGKLFQRPVQELEKLRTGNPIRHTGVTRSIAPFELEGIEGRTLEVQLSGVDLQAHDYLDINLHNETVLKLSMMEACDITLERTVIGGDAREQRYGSVDQVAEIRIFLDRSSVEIFINDGELVFSSRHFADPKNQAVTFAGDWLSEPVIEAWKLKDTR</sequence>
<evidence type="ECO:0000259" key="10">
    <source>
        <dbReference type="Pfam" id="PF00251"/>
    </source>
</evidence>
<dbReference type="OrthoDB" id="9759709at2"/>
<dbReference type="InterPro" id="IPR001362">
    <property type="entry name" value="Glyco_hydro_32"/>
</dbReference>
<dbReference type="PROSITE" id="PS00609">
    <property type="entry name" value="GLYCOSYL_HYDROL_F32"/>
    <property type="match status" value="1"/>
</dbReference>
<dbReference type="Gene3D" id="2.115.10.20">
    <property type="entry name" value="Glycosyl hydrolase domain, family 43"/>
    <property type="match status" value="1"/>
</dbReference>
<evidence type="ECO:0000313" key="12">
    <source>
        <dbReference type="EMBL" id="AOM81497.1"/>
    </source>
</evidence>
<dbReference type="PATRIC" id="fig|632773.3.peg.104"/>
<evidence type="ECO:0000256" key="6">
    <source>
        <dbReference type="ARBA" id="ARBA00023295"/>
    </source>
</evidence>
<dbReference type="InterPro" id="IPR006232">
    <property type="entry name" value="Suc6P_hydrolase"/>
</dbReference>
<dbReference type="SUPFAM" id="SSF49899">
    <property type="entry name" value="Concanavalin A-like lectins/glucanases"/>
    <property type="match status" value="1"/>
</dbReference>
<dbReference type="STRING" id="632773.BBEV_0102"/>
<evidence type="ECO:0000256" key="3">
    <source>
        <dbReference type="ARBA" id="ARBA00012758"/>
    </source>
</evidence>
<comment type="similarity">
    <text evidence="2 8">Belongs to the glycosyl hydrolase 32 family.</text>
</comment>
<dbReference type="RefSeq" id="WP_069363669.1">
    <property type="nucleotide sequence ID" value="NZ_CP012502.1"/>
</dbReference>
<keyword evidence="13" id="KW-1185">Reference proteome</keyword>
<dbReference type="PANTHER" id="PTHR43101">
    <property type="entry name" value="BETA-FRUCTOSIDASE"/>
    <property type="match status" value="1"/>
</dbReference>
<evidence type="ECO:0000259" key="11">
    <source>
        <dbReference type="Pfam" id="PF08244"/>
    </source>
</evidence>
<dbReference type="Proteomes" id="UP000094463">
    <property type="component" value="Chromosome"/>
</dbReference>
<feature type="domain" description="Glycosyl hydrolase family 32 C-terminal" evidence="11">
    <location>
        <begin position="431"/>
        <end position="468"/>
    </location>
</feature>